<comment type="caution">
    <text evidence="2">The sequence shown here is derived from an EMBL/GenBank/DDBJ whole genome shotgun (WGS) entry which is preliminary data.</text>
</comment>
<dbReference type="PANTHER" id="PTHR40279:SF3">
    <property type="entry name" value="4-AMINOBENZOATE SYNTHASE"/>
    <property type="match status" value="1"/>
</dbReference>
<organism evidence="2 3">
    <name type="scientific">Kitasatospora nipponensis</name>
    <dbReference type="NCBI Taxonomy" id="258049"/>
    <lineage>
        <taxon>Bacteria</taxon>
        <taxon>Bacillati</taxon>
        <taxon>Actinomycetota</taxon>
        <taxon>Actinomycetes</taxon>
        <taxon>Kitasatosporales</taxon>
        <taxon>Streptomycetaceae</taxon>
        <taxon>Kitasatospora</taxon>
    </lineage>
</organism>
<accession>A0ABP4HH79</accession>
<evidence type="ECO:0000313" key="3">
    <source>
        <dbReference type="Proteomes" id="UP001500037"/>
    </source>
</evidence>
<dbReference type="Proteomes" id="UP001500037">
    <property type="component" value="Unassembled WGS sequence"/>
</dbReference>
<dbReference type="InterPro" id="IPR039068">
    <property type="entry name" value="PqqC-like"/>
</dbReference>
<evidence type="ECO:0000256" key="1">
    <source>
        <dbReference type="ARBA" id="ARBA00023002"/>
    </source>
</evidence>
<evidence type="ECO:0008006" key="4">
    <source>
        <dbReference type="Google" id="ProtNLM"/>
    </source>
</evidence>
<sequence>MDAQQIKDQVEEALEKVRAHPLVTSALDGTLPLANAKRWVFCAGRESRSFPWILRELLAWTKQEEIREILQENLDDELGSGDPDHAHFLHYLHLLDTLGVPRGEFDEYAERPGITVALSLAFNVSKSRNLGRSVGYMLVNEAMTPITYTAAKRALTHHFPGLTTNFFDLHIEVDDHHVAALYEAVAALPPCDLADLRFGVALGQRGMEILLDEAYGVFDSHTAPIDITAPRWNPLNAPA</sequence>
<dbReference type="Pfam" id="PF14518">
    <property type="entry name" value="Haem_oxygenas_2"/>
    <property type="match status" value="1"/>
</dbReference>
<proteinExistence type="predicted"/>
<dbReference type="SMART" id="SM01236">
    <property type="entry name" value="Haem_oxygenase_2"/>
    <property type="match status" value="1"/>
</dbReference>
<keyword evidence="1" id="KW-0560">Oxidoreductase</keyword>
<gene>
    <name evidence="2" type="ORF">GCM10009665_56060</name>
</gene>
<keyword evidence="3" id="KW-1185">Reference proteome</keyword>
<protein>
    <recommendedName>
        <fullName evidence="4">Iron-containing redox enzyme family protein</fullName>
    </recommendedName>
</protein>
<dbReference type="RefSeq" id="WP_344444806.1">
    <property type="nucleotide sequence ID" value="NZ_BAAALF010000130.1"/>
</dbReference>
<dbReference type="EMBL" id="BAAALF010000130">
    <property type="protein sequence ID" value="GAA1258689.1"/>
    <property type="molecule type" value="Genomic_DNA"/>
</dbReference>
<dbReference type="Gene3D" id="1.20.910.10">
    <property type="entry name" value="Heme oxygenase-like"/>
    <property type="match status" value="1"/>
</dbReference>
<dbReference type="PANTHER" id="PTHR40279">
    <property type="entry name" value="PQQC-LIKE PROTEIN"/>
    <property type="match status" value="1"/>
</dbReference>
<name>A0ABP4HH79_9ACTN</name>
<reference evidence="3" key="1">
    <citation type="journal article" date="2019" name="Int. J. Syst. Evol. Microbiol.">
        <title>The Global Catalogue of Microorganisms (GCM) 10K type strain sequencing project: providing services to taxonomists for standard genome sequencing and annotation.</title>
        <authorList>
            <consortium name="The Broad Institute Genomics Platform"/>
            <consortium name="The Broad Institute Genome Sequencing Center for Infectious Disease"/>
            <person name="Wu L."/>
            <person name="Ma J."/>
        </authorList>
    </citation>
    <scope>NUCLEOTIDE SEQUENCE [LARGE SCALE GENOMIC DNA]</scope>
    <source>
        <strain evidence="3">JCM 13004</strain>
    </source>
</reference>
<evidence type="ECO:0000313" key="2">
    <source>
        <dbReference type="EMBL" id="GAA1258689.1"/>
    </source>
</evidence>
<dbReference type="SUPFAM" id="SSF48613">
    <property type="entry name" value="Heme oxygenase-like"/>
    <property type="match status" value="1"/>
</dbReference>
<dbReference type="InterPro" id="IPR016084">
    <property type="entry name" value="Haem_Oase-like_multi-hlx"/>
</dbReference>